<feature type="compositionally biased region" description="Basic and acidic residues" evidence="2">
    <location>
        <begin position="20"/>
        <end position="36"/>
    </location>
</feature>
<dbReference type="GO" id="GO:0030686">
    <property type="term" value="C:90S preribosome"/>
    <property type="evidence" value="ECO:0007669"/>
    <property type="project" value="EnsemblFungi"/>
</dbReference>
<accession>A0A1E4TK12</accession>
<evidence type="ECO:0000256" key="1">
    <source>
        <dbReference type="ARBA" id="ARBA00007114"/>
    </source>
</evidence>
<dbReference type="InterPro" id="IPR007955">
    <property type="entry name" value="Bystin"/>
</dbReference>
<dbReference type="PANTHER" id="PTHR12821">
    <property type="entry name" value="BYSTIN"/>
    <property type="match status" value="1"/>
</dbReference>
<feature type="compositionally biased region" description="Acidic residues" evidence="2">
    <location>
        <begin position="98"/>
        <end position="110"/>
    </location>
</feature>
<keyword evidence="4" id="KW-1185">Reference proteome</keyword>
<comment type="similarity">
    <text evidence="1">Belongs to the bystin family.</text>
</comment>
<evidence type="ECO:0008006" key="5">
    <source>
        <dbReference type="Google" id="ProtNLM"/>
    </source>
</evidence>
<dbReference type="EMBL" id="KV453841">
    <property type="protein sequence ID" value="ODV92092.1"/>
    <property type="molecule type" value="Genomic_DNA"/>
</dbReference>
<feature type="compositionally biased region" description="Basic and acidic residues" evidence="2">
    <location>
        <begin position="1"/>
        <end position="10"/>
    </location>
</feature>
<protein>
    <recommendedName>
        <fullName evidence="5">Bystin</fullName>
    </recommendedName>
</protein>
<gene>
    <name evidence="3" type="ORF">CANCADRAFT_30354</name>
</gene>
<dbReference type="GO" id="GO:0032040">
    <property type="term" value="C:small-subunit processome"/>
    <property type="evidence" value="ECO:0007669"/>
    <property type="project" value="EnsemblFungi"/>
</dbReference>
<dbReference type="Pfam" id="PF05291">
    <property type="entry name" value="Bystin"/>
    <property type="match status" value="1"/>
</dbReference>
<feature type="compositionally biased region" description="Basic and acidic residues" evidence="2">
    <location>
        <begin position="77"/>
        <end position="89"/>
    </location>
</feature>
<proteinExistence type="inferred from homology"/>
<evidence type="ECO:0000313" key="3">
    <source>
        <dbReference type="EMBL" id="ODV92092.1"/>
    </source>
</evidence>
<dbReference type="Proteomes" id="UP000095023">
    <property type="component" value="Unassembled WGS sequence"/>
</dbReference>
<dbReference type="PANTHER" id="PTHR12821:SF0">
    <property type="entry name" value="BYSTIN"/>
    <property type="match status" value="1"/>
</dbReference>
<evidence type="ECO:0000256" key="2">
    <source>
        <dbReference type="SAM" id="MobiDB-lite"/>
    </source>
</evidence>
<dbReference type="GO" id="GO:0030688">
    <property type="term" value="C:preribosome, small subunit precursor"/>
    <property type="evidence" value="ECO:0007669"/>
    <property type="project" value="EnsemblFungi"/>
</dbReference>
<dbReference type="GO" id="GO:0030515">
    <property type="term" value="F:snoRNA binding"/>
    <property type="evidence" value="ECO:0007669"/>
    <property type="project" value="EnsemblFungi"/>
</dbReference>
<reference evidence="4" key="1">
    <citation type="submission" date="2016-02" db="EMBL/GenBank/DDBJ databases">
        <title>Comparative genomics of biotechnologically important yeasts.</title>
        <authorList>
            <consortium name="DOE Joint Genome Institute"/>
            <person name="Riley R."/>
            <person name="Haridas S."/>
            <person name="Wolfe K.H."/>
            <person name="Lopes M.R."/>
            <person name="Hittinger C.T."/>
            <person name="Goker M."/>
            <person name="Salamov A."/>
            <person name="Wisecaver J."/>
            <person name="Long T.M."/>
            <person name="Aerts A.L."/>
            <person name="Barry K."/>
            <person name="Choi C."/>
            <person name="Clum A."/>
            <person name="Coughlan A.Y."/>
            <person name="Deshpande S."/>
            <person name="Douglass A.P."/>
            <person name="Hanson S.J."/>
            <person name="Klenk H.-P."/>
            <person name="Labutti K."/>
            <person name="Lapidus A."/>
            <person name="Lindquist E."/>
            <person name="Lipzen A."/>
            <person name="Meier-Kolthoff J.P."/>
            <person name="Ohm R.A."/>
            <person name="Otillar R.P."/>
            <person name="Pangilinan J."/>
            <person name="Peng Y."/>
            <person name="Rokas A."/>
            <person name="Rosa C.A."/>
            <person name="Scheuner C."/>
            <person name="Sibirny A.A."/>
            <person name="Slot J.C."/>
            <person name="Stielow J.B."/>
            <person name="Sun H."/>
            <person name="Kurtzman C.P."/>
            <person name="Blackwell M."/>
            <person name="Jeffries T.W."/>
            <person name="Grigoriev I.V."/>
        </authorList>
    </citation>
    <scope>NUCLEOTIDE SEQUENCE [LARGE SCALE GENOMIC DNA]</scope>
    <source>
        <strain evidence="4">NRRL Y-17796</strain>
    </source>
</reference>
<dbReference type="GO" id="GO:0016973">
    <property type="term" value="P:poly(A)+ mRNA export from nucleus"/>
    <property type="evidence" value="ECO:0007669"/>
    <property type="project" value="EnsemblFungi"/>
</dbReference>
<name>A0A1E4TK12_9ASCO</name>
<feature type="region of interest" description="Disordered" evidence="2">
    <location>
        <begin position="1"/>
        <end position="39"/>
    </location>
</feature>
<dbReference type="AlphaFoldDB" id="A0A1E4TK12"/>
<dbReference type="Gene3D" id="1.25.40.480">
    <property type="match status" value="1"/>
</dbReference>
<evidence type="ECO:0000313" key="4">
    <source>
        <dbReference type="Proteomes" id="UP000095023"/>
    </source>
</evidence>
<organism evidence="3 4">
    <name type="scientific">Tortispora caseinolytica NRRL Y-17796</name>
    <dbReference type="NCBI Taxonomy" id="767744"/>
    <lineage>
        <taxon>Eukaryota</taxon>
        <taxon>Fungi</taxon>
        <taxon>Dikarya</taxon>
        <taxon>Ascomycota</taxon>
        <taxon>Saccharomycotina</taxon>
        <taxon>Trigonopsidomycetes</taxon>
        <taxon>Trigonopsidales</taxon>
        <taxon>Trigonopsidaceae</taxon>
        <taxon>Tortispora</taxon>
    </lineage>
</organism>
<feature type="region of interest" description="Disordered" evidence="2">
    <location>
        <begin position="61"/>
        <end position="110"/>
    </location>
</feature>
<dbReference type="OrthoDB" id="2192561at2759"/>
<sequence length="433" mass="49169">MPKATKDRQRPSLGQVIENGEGRFKPIKEKSAKYGSEDEEATNYIDAAGSSKILQLAREQLAEEEEMGAAKPKKKSSKFEERVIFRDSSESGFANGESSEDNEDDYEDYDPEEFEDDINAFGDSNEEMLFENLLAQKGGLGESLGSQILNRIKIIEKKSLNDPDKREVDSKPQFPPKVVEVYEKIGLLLSRYRSGRLPKAFKIIPSLKNWESVVILTSPQDWTPHSVLQATKLFVSNLPPKEAQKFVYNVLLPRVREDISSNKVLNTHLYQALMKSLYKPPAFFKGFLFPLCEEEEHCTIREAVIVSSVLTKTSVPVLHSAAALLRLVELPYSPGPAIFIKAILSKKYALPKKVLDSVVDYFYSFTEPPYDTSKMPVVWHQGFLVLCQSYREDFSHEQINDLLKLARFHTHDAITPLIRRELSAQKVESMENP</sequence>
<dbReference type="GO" id="GO:0000447">
    <property type="term" value="P:endonucleolytic cleavage in ITS1 to separate SSU-rRNA from 5.8S rRNA and LSU-rRNA from tricistronic rRNA transcript (SSU-rRNA, 5.8S rRNA, LSU-rRNA)"/>
    <property type="evidence" value="ECO:0007669"/>
    <property type="project" value="EnsemblFungi"/>
</dbReference>
<dbReference type="GO" id="GO:0005737">
    <property type="term" value="C:cytoplasm"/>
    <property type="evidence" value="ECO:0007669"/>
    <property type="project" value="EnsemblFungi"/>
</dbReference>